<gene>
    <name evidence="1" type="ORF">DAMNIGENAA_34710</name>
</gene>
<proteinExistence type="predicted"/>
<dbReference type="EMBL" id="BSDR01000001">
    <property type="protein sequence ID" value="GLI36038.1"/>
    <property type="molecule type" value="Genomic_DNA"/>
</dbReference>
<dbReference type="Proteomes" id="UP001144372">
    <property type="component" value="Unassembled WGS sequence"/>
</dbReference>
<accession>A0A9W6FWD2</accession>
<sequence length="61" mass="7212">MCHIEEGAIQSDWIQATCWNWESQYASQHVGRVEFRNATCHYYLLRFISFNATYALNRIAP</sequence>
<dbReference type="AlphaFoldDB" id="A0A9W6FWD2"/>
<keyword evidence="2" id="KW-1185">Reference proteome</keyword>
<evidence type="ECO:0000313" key="2">
    <source>
        <dbReference type="Proteomes" id="UP001144372"/>
    </source>
</evidence>
<evidence type="ECO:0000313" key="1">
    <source>
        <dbReference type="EMBL" id="GLI36038.1"/>
    </source>
</evidence>
<reference evidence="1" key="1">
    <citation type="submission" date="2022-12" db="EMBL/GenBank/DDBJ databases">
        <title>Reference genome sequencing for broad-spectrum identification of bacterial and archaeal isolates by mass spectrometry.</title>
        <authorList>
            <person name="Sekiguchi Y."/>
            <person name="Tourlousse D.M."/>
        </authorList>
    </citation>
    <scope>NUCLEOTIDE SEQUENCE</scope>
    <source>
        <strain evidence="1">ASRB1</strain>
    </source>
</reference>
<organism evidence="1 2">
    <name type="scientific">Desulforhabdus amnigena</name>
    <dbReference type="NCBI Taxonomy" id="40218"/>
    <lineage>
        <taxon>Bacteria</taxon>
        <taxon>Pseudomonadati</taxon>
        <taxon>Thermodesulfobacteriota</taxon>
        <taxon>Syntrophobacteria</taxon>
        <taxon>Syntrophobacterales</taxon>
        <taxon>Syntrophobacteraceae</taxon>
        <taxon>Desulforhabdus</taxon>
    </lineage>
</organism>
<name>A0A9W6FWD2_9BACT</name>
<comment type="caution">
    <text evidence="1">The sequence shown here is derived from an EMBL/GenBank/DDBJ whole genome shotgun (WGS) entry which is preliminary data.</text>
</comment>
<protein>
    <submittedName>
        <fullName evidence="1">Uncharacterized protein</fullName>
    </submittedName>
</protein>